<dbReference type="InterPro" id="IPR045337">
    <property type="entry name" value="MmgE_PrpD_C"/>
</dbReference>
<comment type="caution">
    <text evidence="4">The sequence shown here is derived from an EMBL/GenBank/DDBJ whole genome shotgun (WGS) entry which is preliminary data.</text>
</comment>
<organism evidence="4 5">
    <name type="scientific">Acuticoccus mangrovi</name>
    <dbReference type="NCBI Taxonomy" id="2796142"/>
    <lineage>
        <taxon>Bacteria</taxon>
        <taxon>Pseudomonadati</taxon>
        <taxon>Pseudomonadota</taxon>
        <taxon>Alphaproteobacteria</taxon>
        <taxon>Hyphomicrobiales</taxon>
        <taxon>Amorphaceae</taxon>
        <taxon>Acuticoccus</taxon>
    </lineage>
</organism>
<keyword evidence="5" id="KW-1185">Reference proteome</keyword>
<dbReference type="Proteomes" id="UP000609531">
    <property type="component" value="Unassembled WGS sequence"/>
</dbReference>
<dbReference type="SUPFAM" id="SSF103378">
    <property type="entry name" value="2-methylcitrate dehydratase PrpD"/>
    <property type="match status" value="1"/>
</dbReference>
<dbReference type="Pfam" id="PF19305">
    <property type="entry name" value="MmgE_PrpD_C"/>
    <property type="match status" value="1"/>
</dbReference>
<gene>
    <name evidence="4" type="ORF">JCR33_13540</name>
</gene>
<dbReference type="GO" id="GO:0016829">
    <property type="term" value="F:lyase activity"/>
    <property type="evidence" value="ECO:0007669"/>
    <property type="project" value="InterPro"/>
</dbReference>
<evidence type="ECO:0000313" key="4">
    <source>
        <dbReference type="EMBL" id="MBJ3776723.1"/>
    </source>
</evidence>
<reference evidence="4" key="1">
    <citation type="submission" date="2020-12" db="EMBL/GenBank/DDBJ databases">
        <title>Bacterial taxonomy.</title>
        <authorList>
            <person name="Pan X."/>
        </authorList>
    </citation>
    <scope>NUCLEOTIDE SEQUENCE</scope>
    <source>
        <strain evidence="4">B2012</strain>
    </source>
</reference>
<dbReference type="Gene3D" id="1.10.4100.10">
    <property type="entry name" value="2-methylcitrate dehydratase PrpD"/>
    <property type="match status" value="1"/>
</dbReference>
<dbReference type="InterPro" id="IPR042188">
    <property type="entry name" value="MmgE/PrpD_sf_2"/>
</dbReference>
<name>A0A934IQF2_9HYPH</name>
<dbReference type="Gene3D" id="3.30.1330.120">
    <property type="entry name" value="2-methylcitrate dehydratase PrpD"/>
    <property type="match status" value="1"/>
</dbReference>
<evidence type="ECO:0000259" key="2">
    <source>
        <dbReference type="Pfam" id="PF03972"/>
    </source>
</evidence>
<dbReference type="EMBL" id="JAEKJA010000010">
    <property type="protein sequence ID" value="MBJ3776723.1"/>
    <property type="molecule type" value="Genomic_DNA"/>
</dbReference>
<evidence type="ECO:0000259" key="3">
    <source>
        <dbReference type="Pfam" id="PF19305"/>
    </source>
</evidence>
<dbReference type="InterPro" id="IPR045336">
    <property type="entry name" value="MmgE_PrpD_N"/>
</dbReference>
<evidence type="ECO:0000313" key="5">
    <source>
        <dbReference type="Proteomes" id="UP000609531"/>
    </source>
</evidence>
<dbReference type="InterPro" id="IPR005656">
    <property type="entry name" value="MmgE_PrpD"/>
</dbReference>
<evidence type="ECO:0000256" key="1">
    <source>
        <dbReference type="ARBA" id="ARBA00006174"/>
    </source>
</evidence>
<dbReference type="InterPro" id="IPR042183">
    <property type="entry name" value="MmgE/PrpD_sf_1"/>
</dbReference>
<dbReference type="Pfam" id="PF03972">
    <property type="entry name" value="MmgE_PrpD_N"/>
    <property type="match status" value="1"/>
</dbReference>
<feature type="domain" description="MmgE/PrpD N-terminal" evidence="2">
    <location>
        <begin position="14"/>
        <end position="246"/>
    </location>
</feature>
<dbReference type="InterPro" id="IPR036148">
    <property type="entry name" value="MmgE/PrpD_sf"/>
</dbReference>
<dbReference type="PANTHER" id="PTHR16943:SF8">
    <property type="entry name" value="2-METHYLCITRATE DEHYDRATASE"/>
    <property type="match status" value="1"/>
</dbReference>
<proteinExistence type="inferred from homology"/>
<accession>A0A934IQF2</accession>
<comment type="similarity">
    <text evidence="1">Belongs to the PrpD family.</text>
</comment>
<sequence length="457" mass="47037">MADTLAGRPTVISALAAWADATRAFGPLARQRARDAVVDTVGCIVAGAAEPATAMVRDTFGGESGRHAVVGGCTAAPGHAALVNATSAHALDFDDTFRPLMGHASAVLVPALLAAAEHRGIAGSRLLDGYVVGLEAQATVGALMNPDHYAAGWHATSTVGLVGAAAGVAHMLGLDGAGIGRAMSLACSMTSGIKGQFGTPAKPLHAGLCACNAVEAALMAAAGLTGRSDIVEHNFGFRRLYAGNDTPAAPILAAIGGAPAIETVGLTPKRFPCCAATHKVLDMVLDLAAVHHFPADAVVAVDALVGSINAGNLPYTSPVDETQARFSMNFCVALALRQGKLRVGDFTRDTVLAPDIQRLMPRVTMCAYTADEERETRDLPHKVAIRLADGRTLAAERLMQKGTIAEPFDDGARRDKFLDCASGHMDGSAAERFLGDLEAIAAMPDVTPVAQALAAVR</sequence>
<dbReference type="AlphaFoldDB" id="A0A934IQF2"/>
<dbReference type="RefSeq" id="WP_198882613.1">
    <property type="nucleotide sequence ID" value="NZ_JAEKJA010000010.1"/>
</dbReference>
<dbReference type="PANTHER" id="PTHR16943">
    <property type="entry name" value="2-METHYLCITRATE DEHYDRATASE-RELATED"/>
    <property type="match status" value="1"/>
</dbReference>
<protein>
    <submittedName>
        <fullName evidence="4">MmgE/PrpD family protein</fullName>
    </submittedName>
</protein>
<feature type="domain" description="MmgE/PrpD C-terminal" evidence="3">
    <location>
        <begin position="271"/>
        <end position="433"/>
    </location>
</feature>